<feature type="domain" description="Nucleoside transporter/FeoB GTPase Gate" evidence="2">
    <location>
        <begin position="51"/>
        <end position="167"/>
    </location>
</feature>
<evidence type="ECO:0000313" key="3">
    <source>
        <dbReference type="EMBL" id="MEC5384982.1"/>
    </source>
</evidence>
<feature type="transmembrane region" description="Helical" evidence="1">
    <location>
        <begin position="149"/>
        <end position="169"/>
    </location>
</feature>
<dbReference type="InterPro" id="IPR011642">
    <property type="entry name" value="Gate_dom"/>
</dbReference>
<dbReference type="Pfam" id="PF07670">
    <property type="entry name" value="Gate"/>
    <property type="match status" value="2"/>
</dbReference>
<keyword evidence="4" id="KW-1185">Reference proteome</keyword>
<reference evidence="3 4" key="1">
    <citation type="submission" date="2024-01" db="EMBL/GenBank/DDBJ databases">
        <title>Uliginosibacterium soil sp. nov.</title>
        <authorList>
            <person name="Lv Y."/>
        </authorList>
    </citation>
    <scope>NUCLEOTIDE SEQUENCE [LARGE SCALE GENOMIC DNA]</scope>
    <source>
        <strain evidence="3 4">H3</strain>
    </source>
</reference>
<dbReference type="PIRSF" id="PIRSF036542">
    <property type="entry name" value="SpmA_SpmB"/>
    <property type="match status" value="1"/>
</dbReference>
<feature type="transmembrane region" description="Helical" evidence="1">
    <location>
        <begin position="181"/>
        <end position="200"/>
    </location>
</feature>
<feature type="transmembrane region" description="Helical" evidence="1">
    <location>
        <begin position="44"/>
        <end position="62"/>
    </location>
</feature>
<feature type="transmembrane region" description="Helical" evidence="1">
    <location>
        <begin position="5"/>
        <end position="24"/>
    </location>
</feature>
<dbReference type="PANTHER" id="PTHR35793">
    <property type="entry name" value="INNER MEMBRANE PROTEIN YJIG"/>
    <property type="match status" value="1"/>
</dbReference>
<dbReference type="InterPro" id="IPR011415">
    <property type="entry name" value="SpmA_SpmB"/>
</dbReference>
<evidence type="ECO:0000313" key="4">
    <source>
        <dbReference type="Proteomes" id="UP001331561"/>
    </source>
</evidence>
<organism evidence="3 4">
    <name type="scientific">Uliginosibacterium silvisoli</name>
    <dbReference type="NCBI Taxonomy" id="3114758"/>
    <lineage>
        <taxon>Bacteria</taxon>
        <taxon>Pseudomonadati</taxon>
        <taxon>Pseudomonadota</taxon>
        <taxon>Betaproteobacteria</taxon>
        <taxon>Rhodocyclales</taxon>
        <taxon>Zoogloeaceae</taxon>
        <taxon>Uliginosibacterium</taxon>
    </lineage>
</organism>
<keyword evidence="1" id="KW-0472">Membrane</keyword>
<keyword evidence="1" id="KW-0812">Transmembrane</keyword>
<protein>
    <submittedName>
        <fullName evidence="3">Nucleoside recognition domain-containing protein</fullName>
    </submittedName>
</protein>
<proteinExistence type="predicted"/>
<feature type="transmembrane region" description="Helical" evidence="1">
    <location>
        <begin position="399"/>
        <end position="417"/>
    </location>
</feature>
<name>A0ABU6K0Q5_9RHOO</name>
<accession>A0ABU6K0Q5</accession>
<sequence>MVLNFIWLFFFFGAFVACLFHWLVLGDATIFNKVVQGSFEMSKTAFEIGLGLTGILCFWLGIMKIGEKAGAVQMLGRLVDPLFRRLFPGIPSGHPATGSMLMNISANLLGLDNAATPMGLKAMKELQELNEQEAARTGGDKEAASDAQVLFVVLHSSSLTLLPVGIMTYRAQLGAANPADVFLPILLATFFSTMAGLVSVSFFQNIRLRNPVVMAWLVGLTVAVLGTLWYFMRLSAEQLGATSALISGLVLLGLIVAFMSMAVRKQINAFESFIEGAREGFNTAIMVVPYLVAILVGIAVFRASGAMDFLMQGLAAGLIALGAPADIVPALPTALMKPLSGSGARGMMIDTMKTFGADSFAGRLSCLFQGATDTTFYVIAVYFGSVAIRKTRHTLTCSLIADLVGAIAAICMAYLFFPPR</sequence>
<feature type="transmembrane region" description="Helical" evidence="1">
    <location>
        <begin position="212"/>
        <end position="232"/>
    </location>
</feature>
<dbReference type="EMBL" id="JAYXHS010000001">
    <property type="protein sequence ID" value="MEC5384982.1"/>
    <property type="molecule type" value="Genomic_DNA"/>
</dbReference>
<evidence type="ECO:0000259" key="2">
    <source>
        <dbReference type="Pfam" id="PF07670"/>
    </source>
</evidence>
<comment type="caution">
    <text evidence="3">The sequence shown here is derived from an EMBL/GenBank/DDBJ whole genome shotgun (WGS) entry which is preliminary data.</text>
</comment>
<dbReference type="Proteomes" id="UP001331561">
    <property type="component" value="Unassembled WGS sequence"/>
</dbReference>
<dbReference type="RefSeq" id="WP_327597947.1">
    <property type="nucleotide sequence ID" value="NZ_JAYXHS010000001.1"/>
</dbReference>
<gene>
    <name evidence="3" type="ORF">VVD49_04565</name>
</gene>
<evidence type="ECO:0000256" key="1">
    <source>
        <dbReference type="SAM" id="Phobius"/>
    </source>
</evidence>
<feature type="transmembrane region" description="Helical" evidence="1">
    <location>
        <begin position="244"/>
        <end position="263"/>
    </location>
</feature>
<keyword evidence="1" id="KW-1133">Transmembrane helix</keyword>
<feature type="transmembrane region" description="Helical" evidence="1">
    <location>
        <begin position="284"/>
        <end position="303"/>
    </location>
</feature>
<dbReference type="PANTHER" id="PTHR35793:SF2">
    <property type="entry name" value="INNER MEMBRANE PROTEIN YJIG"/>
    <property type="match status" value="1"/>
</dbReference>
<feature type="domain" description="Nucleoside transporter/FeoB GTPase Gate" evidence="2">
    <location>
        <begin position="285"/>
        <end position="388"/>
    </location>
</feature>
<dbReference type="InterPro" id="IPR052549">
    <property type="entry name" value="SpmB"/>
</dbReference>